<dbReference type="HOGENOM" id="CLU_2952863_0_0_9"/>
<dbReference type="Proteomes" id="UP000009226">
    <property type="component" value="Chromosome"/>
</dbReference>
<evidence type="ECO:0000313" key="2">
    <source>
        <dbReference type="Proteomes" id="UP000009226"/>
    </source>
</evidence>
<name>F6B2V0_DESCC</name>
<proteinExistence type="predicted"/>
<dbReference type="AlphaFoldDB" id="F6B2V0"/>
<accession>F6B2V0</accession>
<dbReference type="KEGG" id="dca:Desca_2220"/>
<dbReference type="EMBL" id="CP002736">
    <property type="protein sequence ID" value="AEF95058.1"/>
    <property type="molecule type" value="Genomic_DNA"/>
</dbReference>
<dbReference type="SUPFAM" id="SSF58104">
    <property type="entry name" value="Methyl-accepting chemotaxis protein (MCP) signaling domain"/>
    <property type="match status" value="1"/>
</dbReference>
<gene>
    <name evidence="1" type="ordered locus">Desca_2220</name>
</gene>
<sequence>MSHMIKEIAKGIYTTTQNTQQLAANTDQINASIQQLATSSQSLAQLAQEMQSTVNVFKA</sequence>
<protein>
    <submittedName>
        <fullName evidence="1">Methyl-accepting chemotaxis sensory transducer</fullName>
    </submittedName>
</protein>
<evidence type="ECO:0000313" key="1">
    <source>
        <dbReference type="EMBL" id="AEF95058.1"/>
    </source>
</evidence>
<keyword evidence="2" id="KW-1185">Reference proteome</keyword>
<dbReference type="RefSeq" id="WP_013810625.1">
    <property type="nucleotide sequence ID" value="NC_015565.1"/>
</dbReference>
<dbReference type="STRING" id="868595.Desca_2220"/>
<dbReference type="Gene3D" id="1.10.287.950">
    <property type="entry name" value="Methyl-accepting chemotaxis protein"/>
    <property type="match status" value="1"/>
</dbReference>
<reference evidence="1" key="1">
    <citation type="submission" date="2011-05" db="EMBL/GenBank/DDBJ databases">
        <title>Complete sequence of Desulfotomaculum carboxydivorans CO-1-SRB.</title>
        <authorList>
            <consortium name="US DOE Joint Genome Institute"/>
            <person name="Lucas S."/>
            <person name="Han J."/>
            <person name="Lapidus A."/>
            <person name="Cheng J.-F."/>
            <person name="Goodwin L."/>
            <person name="Pitluck S."/>
            <person name="Peters L."/>
            <person name="Mikhailova N."/>
            <person name="Lu M."/>
            <person name="Han C."/>
            <person name="Tapia R."/>
            <person name="Land M."/>
            <person name="Hauser L."/>
            <person name="Kyrpides N."/>
            <person name="Ivanova N."/>
            <person name="Pagani I."/>
            <person name="Stams A."/>
            <person name="Plugge C."/>
            <person name="Muyzer G."/>
            <person name="Kuever J."/>
            <person name="Parshina S."/>
            <person name="Ivanova A."/>
            <person name="Nazina T."/>
            <person name="Woyke T."/>
        </authorList>
    </citation>
    <scope>NUCLEOTIDE SEQUENCE [LARGE SCALE GENOMIC DNA]</scope>
    <source>
        <strain evidence="1">CO-1-SRB</strain>
    </source>
</reference>
<organism evidence="1 2">
    <name type="scientific">Desulfotomaculum nigrificans (strain DSM 14880 / VKM B-2319 / CO-1-SRB)</name>
    <name type="common">Desulfotomaculum carboxydivorans</name>
    <dbReference type="NCBI Taxonomy" id="868595"/>
    <lineage>
        <taxon>Bacteria</taxon>
        <taxon>Bacillati</taxon>
        <taxon>Bacillota</taxon>
        <taxon>Clostridia</taxon>
        <taxon>Eubacteriales</taxon>
        <taxon>Desulfotomaculaceae</taxon>
        <taxon>Desulfotomaculum</taxon>
    </lineage>
</organism>